<reference evidence="1 2" key="1">
    <citation type="submission" date="2021-01" db="EMBL/GenBank/DDBJ databases">
        <title>Prevotella A2931 sp. nov.</title>
        <authorList>
            <person name="Buhl M."/>
            <person name="Oberhettinger P."/>
        </authorList>
    </citation>
    <scope>NUCLEOTIDE SEQUENCE [LARGE SCALE GENOMIC DNA]</scope>
    <source>
        <strain evidence="1 2">A2931</strain>
    </source>
</reference>
<comment type="caution">
    <text evidence="1">The sequence shown here is derived from an EMBL/GenBank/DDBJ whole genome shotgun (WGS) entry which is preliminary data.</text>
</comment>
<protein>
    <submittedName>
        <fullName evidence="1">Uncharacterized protein</fullName>
    </submittedName>
</protein>
<sequence length="84" mass="9817">MNELEQEIQAFFRSFALQVINDAKADATDPRAIKQAMLEHYEDIYPAFARTQTFKACPEGSERYKMMVEAYRHNFTILLEGRLP</sequence>
<keyword evidence="2" id="KW-1185">Reference proteome</keyword>
<name>A0ABS3M5N2_9BACT</name>
<organism evidence="1 2">
    <name type="scientific">Prevotella illustrans</name>
    <dbReference type="NCBI Taxonomy" id="2800387"/>
    <lineage>
        <taxon>Bacteria</taxon>
        <taxon>Pseudomonadati</taxon>
        <taxon>Bacteroidota</taxon>
        <taxon>Bacteroidia</taxon>
        <taxon>Bacteroidales</taxon>
        <taxon>Prevotellaceae</taxon>
        <taxon>Prevotella</taxon>
    </lineage>
</organism>
<dbReference type="Proteomes" id="UP000664265">
    <property type="component" value="Unassembled WGS sequence"/>
</dbReference>
<accession>A0ABS3M5N2</accession>
<dbReference type="RefSeq" id="WP_107581156.1">
    <property type="nucleotide sequence ID" value="NZ_JAERMS010000017.1"/>
</dbReference>
<dbReference type="EMBL" id="JAERMS010000017">
    <property type="protein sequence ID" value="MBO1363484.1"/>
    <property type="molecule type" value="Genomic_DNA"/>
</dbReference>
<gene>
    <name evidence="1" type="ORF">JHU38_06815</name>
</gene>
<proteinExistence type="predicted"/>
<evidence type="ECO:0000313" key="1">
    <source>
        <dbReference type="EMBL" id="MBO1363484.1"/>
    </source>
</evidence>
<evidence type="ECO:0000313" key="2">
    <source>
        <dbReference type="Proteomes" id="UP000664265"/>
    </source>
</evidence>